<evidence type="ECO:0000313" key="1">
    <source>
        <dbReference type="EMBL" id="KAJ8622997.1"/>
    </source>
</evidence>
<comment type="caution">
    <text evidence="1">The sequence shown here is derived from an EMBL/GenBank/DDBJ whole genome shotgun (WGS) entry which is preliminary data.</text>
</comment>
<reference evidence="1 2" key="1">
    <citation type="journal article" date="2022" name="Hortic Res">
        <title>A haplotype resolved chromosomal level avocado genome allows analysis of novel avocado genes.</title>
        <authorList>
            <person name="Nath O."/>
            <person name="Fletcher S.J."/>
            <person name="Hayward A."/>
            <person name="Shaw L.M."/>
            <person name="Masouleh A.K."/>
            <person name="Furtado A."/>
            <person name="Henry R.J."/>
            <person name="Mitter N."/>
        </authorList>
    </citation>
    <scope>NUCLEOTIDE SEQUENCE [LARGE SCALE GENOMIC DNA]</scope>
    <source>
        <strain evidence="2">cv. Hass</strain>
    </source>
</reference>
<keyword evidence="2" id="KW-1185">Reference proteome</keyword>
<evidence type="ECO:0000313" key="2">
    <source>
        <dbReference type="Proteomes" id="UP001234297"/>
    </source>
</evidence>
<proteinExistence type="predicted"/>
<organism evidence="1 2">
    <name type="scientific">Persea americana</name>
    <name type="common">Avocado</name>
    <dbReference type="NCBI Taxonomy" id="3435"/>
    <lineage>
        <taxon>Eukaryota</taxon>
        <taxon>Viridiplantae</taxon>
        <taxon>Streptophyta</taxon>
        <taxon>Embryophyta</taxon>
        <taxon>Tracheophyta</taxon>
        <taxon>Spermatophyta</taxon>
        <taxon>Magnoliopsida</taxon>
        <taxon>Magnoliidae</taxon>
        <taxon>Laurales</taxon>
        <taxon>Lauraceae</taxon>
        <taxon>Persea</taxon>
    </lineage>
</organism>
<dbReference type="Proteomes" id="UP001234297">
    <property type="component" value="Chromosome 10"/>
</dbReference>
<dbReference type="EMBL" id="CM056818">
    <property type="protein sequence ID" value="KAJ8622997.1"/>
    <property type="molecule type" value="Genomic_DNA"/>
</dbReference>
<sequence>MKKAFAFVILFFLVSSSIMEGVQSFDCFEHCAQKCHDIDDTNNEDCPRKCHINCDQSYVTFTAQGKA</sequence>
<accession>A0ACC2KQE4</accession>
<name>A0ACC2KQE4_PERAE</name>
<gene>
    <name evidence="1" type="ORF">MRB53_031526</name>
</gene>
<protein>
    <submittedName>
        <fullName evidence="1">Uncharacterized protein</fullName>
    </submittedName>
</protein>